<proteinExistence type="predicted"/>
<keyword evidence="3" id="KW-1185">Reference proteome</keyword>
<dbReference type="EMBL" id="OU015567">
    <property type="protein sequence ID" value="CAG5110274.1"/>
    <property type="molecule type" value="Genomic_DNA"/>
</dbReference>
<protein>
    <submittedName>
        <fullName evidence="2">Oidioi.mRNA.OKI2018_I69.chr2.g4689.t1.cds</fullName>
    </submittedName>
</protein>
<evidence type="ECO:0000313" key="3">
    <source>
        <dbReference type="Proteomes" id="UP001158576"/>
    </source>
</evidence>
<name>A0ABN7SXS0_OIKDI</name>
<keyword evidence="1" id="KW-0472">Membrane</keyword>
<feature type="transmembrane region" description="Helical" evidence="1">
    <location>
        <begin position="6"/>
        <end position="28"/>
    </location>
</feature>
<accession>A0ABN7SXS0</accession>
<evidence type="ECO:0000256" key="1">
    <source>
        <dbReference type="SAM" id="Phobius"/>
    </source>
</evidence>
<organism evidence="2 3">
    <name type="scientific">Oikopleura dioica</name>
    <name type="common">Tunicate</name>
    <dbReference type="NCBI Taxonomy" id="34765"/>
    <lineage>
        <taxon>Eukaryota</taxon>
        <taxon>Metazoa</taxon>
        <taxon>Chordata</taxon>
        <taxon>Tunicata</taxon>
        <taxon>Appendicularia</taxon>
        <taxon>Copelata</taxon>
        <taxon>Oikopleuridae</taxon>
        <taxon>Oikopleura</taxon>
    </lineage>
</organism>
<sequence>MNSLYLTVIIFLSIMIALFLVVCAIVLLKINTQQAKLKSKPINPLEQSVMFFENIFDPFSPLKKAPLCNRTEEPFVWYAPDAPEVMRHPAEDGLASQTIIGTMNFKPKRFSTMVNLSDFEAVV</sequence>
<dbReference type="Proteomes" id="UP001158576">
    <property type="component" value="Chromosome 2"/>
</dbReference>
<evidence type="ECO:0000313" key="2">
    <source>
        <dbReference type="EMBL" id="CAG5110274.1"/>
    </source>
</evidence>
<keyword evidence="1" id="KW-0812">Transmembrane</keyword>
<keyword evidence="1" id="KW-1133">Transmembrane helix</keyword>
<gene>
    <name evidence="2" type="ORF">OKIOD_LOCUS13454</name>
</gene>
<reference evidence="2 3" key="1">
    <citation type="submission" date="2021-04" db="EMBL/GenBank/DDBJ databases">
        <authorList>
            <person name="Bliznina A."/>
        </authorList>
    </citation>
    <scope>NUCLEOTIDE SEQUENCE [LARGE SCALE GENOMIC DNA]</scope>
</reference>